<evidence type="ECO:0000313" key="3">
    <source>
        <dbReference type="EMBL" id="MYM20406.1"/>
    </source>
</evidence>
<proteinExistence type="predicted"/>
<dbReference type="AlphaFoldDB" id="A0A6N9H9I8"/>
<evidence type="ECO:0000313" key="4">
    <source>
        <dbReference type="Proteomes" id="UP000469215"/>
    </source>
</evidence>
<protein>
    <recommendedName>
        <fullName evidence="5">Lipoprotein</fullName>
    </recommendedName>
</protein>
<gene>
    <name evidence="3" type="ORF">GSY69_10645</name>
</gene>
<keyword evidence="2" id="KW-0732">Signal</keyword>
<evidence type="ECO:0000256" key="1">
    <source>
        <dbReference type="SAM" id="MobiDB-lite"/>
    </source>
</evidence>
<evidence type="ECO:0008006" key="5">
    <source>
        <dbReference type="Google" id="ProtNLM"/>
    </source>
</evidence>
<organism evidence="3 4">
    <name type="scientific">Brevibacterium rongguiense</name>
    <dbReference type="NCBI Taxonomy" id="2695267"/>
    <lineage>
        <taxon>Bacteria</taxon>
        <taxon>Bacillati</taxon>
        <taxon>Actinomycetota</taxon>
        <taxon>Actinomycetes</taxon>
        <taxon>Micrococcales</taxon>
        <taxon>Brevibacteriaceae</taxon>
        <taxon>Brevibacterium</taxon>
    </lineage>
</organism>
<reference evidence="3 4" key="1">
    <citation type="submission" date="2020-01" db="EMBL/GenBank/DDBJ databases">
        <authorList>
            <person name="Deng T."/>
        </authorList>
    </citation>
    <scope>NUCLEOTIDE SEQUENCE [LARGE SCALE GENOMIC DNA]</scope>
    <source>
        <strain evidence="3 4">5221</strain>
    </source>
</reference>
<feature type="region of interest" description="Disordered" evidence="1">
    <location>
        <begin position="36"/>
        <end position="57"/>
    </location>
</feature>
<feature type="signal peptide" evidence="2">
    <location>
        <begin position="1"/>
        <end position="27"/>
    </location>
</feature>
<accession>A0A6N9H9I8</accession>
<feature type="chain" id="PRO_5039135922" description="Lipoprotein" evidence="2">
    <location>
        <begin position="28"/>
        <end position="206"/>
    </location>
</feature>
<sequence>MSALSSTRRFPALRLAAASTMLVALLAAGCGGPEQTAGLATPPASGESSATPSPTLPPYTTTLTLTEEQKTAADAAASSFNSFVNAANDAYKAKDINKSGIANWASGPALEGVREGVESLQKENLRLDDDFTVQQIKLIRISKTRMITDAEFRGCVPYSKIRIVHSDGTTPSERNSTDSEFRFIVQNERDGWRVNKQELVHKQCGQ</sequence>
<dbReference type="EMBL" id="WWEQ01000051">
    <property type="protein sequence ID" value="MYM20406.1"/>
    <property type="molecule type" value="Genomic_DNA"/>
</dbReference>
<feature type="compositionally biased region" description="Low complexity" evidence="1">
    <location>
        <begin position="47"/>
        <end position="57"/>
    </location>
</feature>
<dbReference type="Proteomes" id="UP000469215">
    <property type="component" value="Unassembled WGS sequence"/>
</dbReference>
<evidence type="ECO:0000256" key="2">
    <source>
        <dbReference type="SAM" id="SignalP"/>
    </source>
</evidence>
<comment type="caution">
    <text evidence="3">The sequence shown here is derived from an EMBL/GenBank/DDBJ whole genome shotgun (WGS) entry which is preliminary data.</text>
</comment>
<keyword evidence="4" id="KW-1185">Reference proteome</keyword>
<dbReference type="RefSeq" id="WP_160953824.1">
    <property type="nucleotide sequence ID" value="NZ_WWEQ01000051.1"/>
</dbReference>
<name>A0A6N9H9I8_9MICO</name>